<dbReference type="PROSITE" id="PS51747">
    <property type="entry name" value="CYT_DCMP_DEAMINASES_2"/>
    <property type="match status" value="1"/>
</dbReference>
<dbReference type="PANTHER" id="PTHR11079:SF161">
    <property type="entry name" value="CMP_DCMP-TYPE DEAMINASE DOMAIN-CONTAINING PROTEIN"/>
    <property type="match status" value="1"/>
</dbReference>
<dbReference type="PROSITE" id="PS00903">
    <property type="entry name" value="CYT_DCMP_DEAMINASES_1"/>
    <property type="match status" value="1"/>
</dbReference>
<keyword evidence="4" id="KW-0862">Zinc</keyword>
<dbReference type="OrthoDB" id="9802676at2"/>
<keyword evidence="2" id="KW-0479">Metal-binding</keyword>
<name>A0A5C8PEU6_9HYPH</name>
<evidence type="ECO:0000256" key="2">
    <source>
        <dbReference type="ARBA" id="ARBA00022723"/>
    </source>
</evidence>
<evidence type="ECO:0000256" key="4">
    <source>
        <dbReference type="ARBA" id="ARBA00022833"/>
    </source>
</evidence>
<accession>A0A5C8PEU6</accession>
<evidence type="ECO:0000256" key="3">
    <source>
        <dbReference type="ARBA" id="ARBA00022801"/>
    </source>
</evidence>
<comment type="caution">
    <text evidence="6">The sequence shown here is derived from an EMBL/GenBank/DDBJ whole genome shotgun (WGS) entry which is preliminary data.</text>
</comment>
<dbReference type="GO" id="GO:0006152">
    <property type="term" value="P:purine nucleoside catabolic process"/>
    <property type="evidence" value="ECO:0007669"/>
    <property type="project" value="TreeGrafter"/>
</dbReference>
<comment type="similarity">
    <text evidence="1">Belongs to the cytidine and deoxycytidylate deaminase family.</text>
</comment>
<feature type="domain" description="CMP/dCMP-type deaminase" evidence="5">
    <location>
        <begin position="8"/>
        <end position="137"/>
    </location>
</feature>
<dbReference type="GO" id="GO:0047974">
    <property type="term" value="F:guanosine deaminase activity"/>
    <property type="evidence" value="ECO:0007669"/>
    <property type="project" value="TreeGrafter"/>
</dbReference>
<gene>
    <name evidence="6" type="ORF">FHP25_26035</name>
</gene>
<dbReference type="Gene3D" id="3.40.140.10">
    <property type="entry name" value="Cytidine Deaminase, domain 2"/>
    <property type="match status" value="1"/>
</dbReference>
<protein>
    <submittedName>
        <fullName evidence="6">Nucleoside deaminase</fullName>
    </submittedName>
</protein>
<dbReference type="SUPFAM" id="SSF53927">
    <property type="entry name" value="Cytidine deaminase-like"/>
    <property type="match status" value="1"/>
</dbReference>
<evidence type="ECO:0000256" key="1">
    <source>
        <dbReference type="ARBA" id="ARBA00006576"/>
    </source>
</evidence>
<dbReference type="RefSeq" id="WP_147849916.1">
    <property type="nucleotide sequence ID" value="NZ_VDUZ01000034.1"/>
</dbReference>
<dbReference type="InterPro" id="IPR016193">
    <property type="entry name" value="Cytidine_deaminase-like"/>
</dbReference>
<sequence>MAAADATAGDDAFLREAVRLSREKMEAGLGGPFGAVVVRDGAIIARGWNQVTTAHDPTAHAEITAIRAACQALGHFELRGCTIYTSCEPCPMCLGAIYWARPDRVVYANTRQDAAAIGFDDDFIYREVPLPPGARSLTFVHLPSDEARAVFSAWEAKPDKLRY</sequence>
<proteinExistence type="inferred from homology"/>
<dbReference type="AlphaFoldDB" id="A0A5C8PEU6"/>
<keyword evidence="3" id="KW-0378">Hydrolase</keyword>
<dbReference type="Pfam" id="PF00383">
    <property type="entry name" value="dCMP_cyt_deam_1"/>
    <property type="match status" value="1"/>
</dbReference>
<evidence type="ECO:0000259" key="5">
    <source>
        <dbReference type="PROSITE" id="PS51747"/>
    </source>
</evidence>
<reference evidence="6 7" key="1">
    <citation type="submission" date="2019-06" db="EMBL/GenBank/DDBJ databases">
        <title>New taxonomy in bacterial strain CC-CFT640, isolated from vineyard.</title>
        <authorList>
            <person name="Lin S.-Y."/>
            <person name="Tsai C.-F."/>
            <person name="Young C.-C."/>
        </authorList>
    </citation>
    <scope>NUCLEOTIDE SEQUENCE [LARGE SCALE GENOMIC DNA]</scope>
    <source>
        <strain evidence="6 7">CC-CFT640</strain>
    </source>
</reference>
<dbReference type="InterPro" id="IPR016192">
    <property type="entry name" value="APOBEC/CMP_deaminase_Zn-bd"/>
</dbReference>
<dbReference type="PANTHER" id="PTHR11079">
    <property type="entry name" value="CYTOSINE DEAMINASE FAMILY MEMBER"/>
    <property type="match status" value="1"/>
</dbReference>
<evidence type="ECO:0000313" key="7">
    <source>
        <dbReference type="Proteomes" id="UP000321638"/>
    </source>
</evidence>
<keyword evidence="7" id="KW-1185">Reference proteome</keyword>
<dbReference type="CDD" id="cd01285">
    <property type="entry name" value="nucleoside_deaminase"/>
    <property type="match status" value="1"/>
</dbReference>
<dbReference type="GO" id="GO:0008270">
    <property type="term" value="F:zinc ion binding"/>
    <property type="evidence" value="ECO:0007669"/>
    <property type="project" value="InterPro"/>
</dbReference>
<evidence type="ECO:0000313" key="6">
    <source>
        <dbReference type="EMBL" id="TXL72295.1"/>
    </source>
</evidence>
<dbReference type="EMBL" id="VDUZ01000034">
    <property type="protein sequence ID" value="TXL72295.1"/>
    <property type="molecule type" value="Genomic_DNA"/>
</dbReference>
<dbReference type="Proteomes" id="UP000321638">
    <property type="component" value="Unassembled WGS sequence"/>
</dbReference>
<dbReference type="InterPro" id="IPR002125">
    <property type="entry name" value="CMP_dCMP_dom"/>
</dbReference>
<dbReference type="FunFam" id="3.40.140.10:FF:000011">
    <property type="entry name" value="tRNA-specific adenosine deaminase"/>
    <property type="match status" value="1"/>
</dbReference>
<organism evidence="6 7">
    <name type="scientific">Vineibacter terrae</name>
    <dbReference type="NCBI Taxonomy" id="2586908"/>
    <lineage>
        <taxon>Bacteria</taxon>
        <taxon>Pseudomonadati</taxon>
        <taxon>Pseudomonadota</taxon>
        <taxon>Alphaproteobacteria</taxon>
        <taxon>Hyphomicrobiales</taxon>
        <taxon>Vineibacter</taxon>
    </lineage>
</organism>